<feature type="domain" description="Stage IV sporulation protein A ATPase" evidence="2">
    <location>
        <begin position="1"/>
        <end position="236"/>
    </location>
</feature>
<dbReference type="InterPro" id="IPR046840">
    <property type="entry name" value="SpoIVA_C"/>
</dbReference>
<evidence type="ECO:0000313" key="5">
    <source>
        <dbReference type="EMBL" id="RHJ88104.1"/>
    </source>
</evidence>
<dbReference type="GeneID" id="83005956"/>
<dbReference type="InterPro" id="IPR027417">
    <property type="entry name" value="P-loop_NTPase"/>
</dbReference>
<dbReference type="Pfam" id="PF20439">
    <property type="entry name" value="SpoIVA_C"/>
    <property type="match status" value="1"/>
</dbReference>
<keyword evidence="1" id="KW-0547">Nucleotide-binding</keyword>
<dbReference type="InterPro" id="IPR046842">
    <property type="entry name" value="SpoIVA_ATPase"/>
</dbReference>
<dbReference type="Proteomes" id="UP000284841">
    <property type="component" value="Unassembled WGS sequence"/>
</dbReference>
<dbReference type="InterPro" id="IPR014201">
    <property type="entry name" value="Spore_IV_A"/>
</dbReference>
<dbReference type="GO" id="GO:0005737">
    <property type="term" value="C:cytoplasm"/>
    <property type="evidence" value="ECO:0007669"/>
    <property type="project" value="UniProtKB-SubCell"/>
</dbReference>
<evidence type="ECO:0000259" key="4">
    <source>
        <dbReference type="Pfam" id="PF20439"/>
    </source>
</evidence>
<dbReference type="InterPro" id="IPR046841">
    <property type="entry name" value="SpoIVA_middle"/>
</dbReference>
<dbReference type="Pfam" id="PF09547">
    <property type="entry name" value="SpoIVA_ATPase"/>
    <property type="match status" value="1"/>
</dbReference>
<dbReference type="EC" id="3.6.1.-" evidence="1"/>
<dbReference type="CDD" id="cd00882">
    <property type="entry name" value="Ras_like_GTPase"/>
    <property type="match status" value="1"/>
</dbReference>
<comment type="function">
    <text evidence="1">ATPase. Has a role at an early stage in the morphogenesis of the spore coat.</text>
</comment>
<dbReference type="AlphaFoldDB" id="A0A415E3F2"/>
<sequence>MTDGNIYKSIAERTGGEIYAGIVGPVRTGKSTFIKRFMELFVVPGIENTYVKTRVVDQLPQSGDGRTITTTEPKFVPEEAVKVKINNASMSMRLVDCVGYLVPGVLGHQEDGKSRMVKTPWDEEEMPFEVAAERGTEKVITDHSTVGIMVTCDGSFGEIPRENYIKAEEKTANQLKQLGKPFVIILNSSEPSSYKTKELAKKLQTKYAAPVIPANCATMEKDIPEKIFDELLGQFPVSEVFIDLPEYMDALSPDHWIKAGIVGTVLSWMDTVDTMGSVEPSIQAIMANENVKKASVVSCEMATGRVIIEIQLKDGLYYQIIEELLNHPVASDRELFLLLKEYSKAKQAYDDMEEALSSVSRTGYGIVHPKLQQMNLGQPEVFKQGNKFGVRLVASAPCLHIIRTDISTEISPIVGTEQQSADLASFLMEKFSGSEEENEIWDTNLFGKSLQDLVVEQMDGKLTSMPETLQVKVQRSLQKISNEGKDYFICIIL</sequence>
<comment type="caution">
    <text evidence="5">The sequence shown here is derived from an EMBL/GenBank/DDBJ whole genome shotgun (WGS) entry which is preliminary data.</text>
</comment>
<feature type="domain" description="Stage IV sporulation protein A middle" evidence="3">
    <location>
        <begin position="237"/>
        <end position="415"/>
    </location>
</feature>
<dbReference type="GO" id="GO:0030435">
    <property type="term" value="P:sporulation resulting in formation of a cellular spore"/>
    <property type="evidence" value="ECO:0007669"/>
    <property type="project" value="UniProtKB-KW"/>
</dbReference>
<evidence type="ECO:0000259" key="2">
    <source>
        <dbReference type="Pfam" id="PF09547"/>
    </source>
</evidence>
<comment type="subcellular location">
    <subcellularLocation>
        <location evidence="1">Cytoplasm</location>
    </subcellularLocation>
</comment>
<dbReference type="STRING" id="1776384.GCA_900086585_03668"/>
<dbReference type="GO" id="GO:0016887">
    <property type="term" value="F:ATP hydrolysis activity"/>
    <property type="evidence" value="ECO:0007669"/>
    <property type="project" value="InterPro"/>
</dbReference>
<dbReference type="GO" id="GO:0005524">
    <property type="term" value="F:ATP binding"/>
    <property type="evidence" value="ECO:0007669"/>
    <property type="project" value="UniProtKB-KW"/>
</dbReference>
<keyword evidence="1" id="KW-0378">Hydrolase</keyword>
<dbReference type="PIRSF" id="PIRSF007466">
    <property type="entry name" value="SpoIVA"/>
    <property type="match status" value="1"/>
</dbReference>
<feature type="domain" description="Sporulation stage IV protein A C-terminal" evidence="4">
    <location>
        <begin position="416"/>
        <end position="493"/>
    </location>
</feature>
<keyword evidence="6" id="KW-1185">Reference proteome</keyword>
<reference evidence="5 6" key="1">
    <citation type="submission" date="2018-08" db="EMBL/GenBank/DDBJ databases">
        <title>A genome reference for cultivated species of the human gut microbiota.</title>
        <authorList>
            <person name="Zou Y."/>
            <person name="Xue W."/>
            <person name="Luo G."/>
        </authorList>
    </citation>
    <scope>NUCLEOTIDE SEQUENCE [LARGE SCALE GENOMIC DNA]</scope>
    <source>
        <strain evidence="5 6">AM07-24</strain>
    </source>
</reference>
<dbReference type="RefSeq" id="WP_067541623.1">
    <property type="nucleotide sequence ID" value="NZ_AP025567.1"/>
</dbReference>
<dbReference type="NCBIfam" id="TIGR02836">
    <property type="entry name" value="spore_IV_A"/>
    <property type="match status" value="1"/>
</dbReference>
<dbReference type="EMBL" id="QRMS01000002">
    <property type="protein sequence ID" value="RHJ88104.1"/>
    <property type="molecule type" value="Genomic_DNA"/>
</dbReference>
<evidence type="ECO:0000256" key="1">
    <source>
        <dbReference type="PIRNR" id="PIRNR007466"/>
    </source>
</evidence>
<evidence type="ECO:0000259" key="3">
    <source>
        <dbReference type="Pfam" id="PF20438"/>
    </source>
</evidence>
<name>A0A415E3F2_9FIRM</name>
<dbReference type="Pfam" id="PF20438">
    <property type="entry name" value="SpoIVA_middle"/>
    <property type="match status" value="1"/>
</dbReference>
<dbReference type="SUPFAM" id="SSF52540">
    <property type="entry name" value="P-loop containing nucleoside triphosphate hydrolases"/>
    <property type="match status" value="1"/>
</dbReference>
<evidence type="ECO:0000313" key="6">
    <source>
        <dbReference type="Proteomes" id="UP000284841"/>
    </source>
</evidence>
<protein>
    <recommendedName>
        <fullName evidence="1">Stage IV sporulation protein A</fullName>
        <ecNumber evidence="1">3.6.1.-</ecNumber>
    </recommendedName>
    <alternativeName>
        <fullName evidence="1">Coat morphogenetic protein SpoIVA</fullName>
    </alternativeName>
</protein>
<comment type="catalytic activity">
    <reaction evidence="1">
        <text>ATP + H2O = ADP + phosphate + H(+)</text>
        <dbReference type="Rhea" id="RHEA:13065"/>
        <dbReference type="ChEBI" id="CHEBI:15377"/>
        <dbReference type="ChEBI" id="CHEBI:15378"/>
        <dbReference type="ChEBI" id="CHEBI:30616"/>
        <dbReference type="ChEBI" id="CHEBI:43474"/>
        <dbReference type="ChEBI" id="CHEBI:456216"/>
    </reaction>
</comment>
<keyword evidence="1" id="KW-0749">Sporulation</keyword>
<proteinExistence type="predicted"/>
<keyword evidence="1" id="KW-0963">Cytoplasm</keyword>
<accession>A0A415E3F2</accession>
<keyword evidence="1" id="KW-0067">ATP-binding</keyword>
<dbReference type="Gene3D" id="3.40.50.300">
    <property type="entry name" value="P-loop containing nucleotide triphosphate hydrolases"/>
    <property type="match status" value="1"/>
</dbReference>
<gene>
    <name evidence="5" type="primary">spoIVA</name>
    <name evidence="5" type="ORF">DW099_06700</name>
</gene>
<dbReference type="OrthoDB" id="9761464at2"/>
<organism evidence="5 6">
    <name type="scientific">Emergencia timonensis</name>
    <dbReference type="NCBI Taxonomy" id="1776384"/>
    <lineage>
        <taxon>Bacteria</taxon>
        <taxon>Bacillati</taxon>
        <taxon>Bacillota</taxon>
        <taxon>Clostridia</taxon>
        <taxon>Peptostreptococcales</taxon>
        <taxon>Anaerovoracaceae</taxon>
        <taxon>Emergencia</taxon>
    </lineage>
</organism>